<comment type="caution">
    <text evidence="1">The sequence shown here is derived from an EMBL/GenBank/DDBJ whole genome shotgun (WGS) entry which is preliminary data.</text>
</comment>
<name>A0A402WB11_SALER</name>
<dbReference type="EMBL" id="RSUV01000002">
    <property type="protein sequence ID" value="MIV42791.1"/>
    <property type="molecule type" value="Genomic_DNA"/>
</dbReference>
<sequence>MIDFEQKSLGNGRRLIDIDGNHDVYNVVRIQGNNIQLDNKGTDIQWEMIDVFCIGLVRRTISIIKNINLILGGEFT</sequence>
<evidence type="ECO:0000313" key="1">
    <source>
        <dbReference type="EMBL" id="MIV42791.1"/>
    </source>
</evidence>
<accession>A0A402WB11</accession>
<dbReference type="Proteomes" id="UP000839530">
    <property type="component" value="Unassembled WGS sequence"/>
</dbReference>
<protein>
    <submittedName>
        <fullName evidence="1">Uncharacterized protein</fullName>
    </submittedName>
</protein>
<reference evidence="1" key="1">
    <citation type="submission" date="2018-07" db="EMBL/GenBank/DDBJ databases">
        <authorList>
            <consortium name="GenomeTrakr network: Whole genome sequencing for foodborne pathogen traceback"/>
        </authorList>
    </citation>
    <scope>NUCLEOTIDE SEQUENCE [LARGE SCALE GENOMIC DNA]</scope>
    <source>
        <strain evidence="1">CFSAN048114</strain>
    </source>
</reference>
<dbReference type="AlphaFoldDB" id="A0A402WB11"/>
<proteinExistence type="predicted"/>
<organism evidence="1">
    <name type="scientific">Salmonella enterica</name>
    <name type="common">Salmonella choleraesuis</name>
    <dbReference type="NCBI Taxonomy" id="28901"/>
    <lineage>
        <taxon>Bacteria</taxon>
        <taxon>Pseudomonadati</taxon>
        <taxon>Pseudomonadota</taxon>
        <taxon>Gammaproteobacteria</taxon>
        <taxon>Enterobacterales</taxon>
        <taxon>Enterobacteriaceae</taxon>
        <taxon>Salmonella</taxon>
    </lineage>
</organism>
<gene>
    <name evidence="1" type="ORF">A7E06_04230</name>
</gene>
<dbReference type="Gene3D" id="2.10.109.10">
    <property type="entry name" value="Umud Fragment, subunit A"/>
    <property type="match status" value="1"/>
</dbReference>